<sequence>MRSTLRLPAPDHYASGWYRFAYRYDFAPGDVRPLHLFGRDLVAFCGEDGQVKVLDAHCPHLGAHLGHGGIVVGNCVQCPFHGWQWDGLGKNQAIPNEPKPSPATIRSWRTVERDGICYLWFDQDDRDPDWEPGPLLPEGSADEYFLLDESVVGTWEGVQVYPQSIVENVADASHFKFIHGSGEIPDIHQYSVEGALFRSKFVYEWGAGYESTWLTPNGPIPSEVFTESWGLGIVITRYFGIPEMIQVTGATPIDGRTSVVSSALFVRRATPETIEIDPLRRRLVKHLLEQPEHDLTVWENMAILERPLFRRSEARIYTALREWAGGFYPSRSAAPASLTS</sequence>
<keyword evidence="23" id="KW-1185">Reference proteome</keyword>
<evidence type="ECO:0000256" key="15">
    <source>
        <dbReference type="ARBA" id="ARBA00025729"/>
    </source>
</evidence>
<evidence type="ECO:0000313" key="23">
    <source>
        <dbReference type="Proteomes" id="UP001501598"/>
    </source>
</evidence>
<evidence type="ECO:0000256" key="18">
    <source>
        <dbReference type="ARBA" id="ARBA00046982"/>
    </source>
</evidence>
<comment type="catalytic activity">
    <reaction evidence="19">
        <text>cholesterol + NADH + O2 + H(+) = 7-dehydrocholesterol + NAD(+) + 2 H2O</text>
        <dbReference type="Rhea" id="RHEA:51644"/>
        <dbReference type="ChEBI" id="CHEBI:15377"/>
        <dbReference type="ChEBI" id="CHEBI:15378"/>
        <dbReference type="ChEBI" id="CHEBI:15379"/>
        <dbReference type="ChEBI" id="CHEBI:16113"/>
        <dbReference type="ChEBI" id="CHEBI:17759"/>
        <dbReference type="ChEBI" id="CHEBI:57540"/>
        <dbReference type="ChEBI" id="CHEBI:57945"/>
        <dbReference type="EC" id="1.14.19.21"/>
    </reaction>
    <physiologicalReaction direction="left-to-right" evidence="19">
        <dbReference type="Rhea" id="RHEA:51645"/>
    </physiologicalReaction>
</comment>
<dbReference type="EMBL" id="BAABGT010000076">
    <property type="protein sequence ID" value="GAA4553654.1"/>
    <property type="molecule type" value="Genomic_DNA"/>
</dbReference>
<evidence type="ECO:0000256" key="1">
    <source>
        <dbReference type="ARBA" id="ARBA00001962"/>
    </source>
</evidence>
<proteinExistence type="inferred from homology"/>
<dbReference type="CDD" id="cd03469">
    <property type="entry name" value="Rieske_RO_Alpha_N"/>
    <property type="match status" value="1"/>
</dbReference>
<protein>
    <recommendedName>
        <fullName evidence="16">cholesterol 7-desaturase</fullName>
        <ecNumber evidence="16">1.14.19.21</ecNumber>
    </recommendedName>
    <alternativeName>
        <fullName evidence="17">Rieske-type oxygenase</fullName>
    </alternativeName>
</protein>
<dbReference type="RefSeq" id="WP_345423385.1">
    <property type="nucleotide sequence ID" value="NZ_BAABGT010000076.1"/>
</dbReference>
<dbReference type="PANTHER" id="PTHR21266:SF32">
    <property type="entry name" value="CHOLESTEROL 7-DESATURASE NVD"/>
    <property type="match status" value="1"/>
</dbReference>
<evidence type="ECO:0000256" key="2">
    <source>
        <dbReference type="ARBA" id="ARBA00004370"/>
    </source>
</evidence>
<evidence type="ECO:0000313" key="22">
    <source>
        <dbReference type="EMBL" id="GAA4553654.1"/>
    </source>
</evidence>
<dbReference type="SUPFAM" id="SSF55961">
    <property type="entry name" value="Bet v1-like"/>
    <property type="match status" value="1"/>
</dbReference>
<dbReference type="SUPFAM" id="SSF50022">
    <property type="entry name" value="ISP domain"/>
    <property type="match status" value="1"/>
</dbReference>
<dbReference type="EC" id="1.14.19.21" evidence="16"/>
<comment type="pathway">
    <text evidence="14">Steroid hormone biosynthesis; dafachronic acid biosynthesis.</text>
</comment>
<keyword evidence="13" id="KW-0443">Lipid metabolism</keyword>
<dbReference type="Proteomes" id="UP001501598">
    <property type="component" value="Unassembled WGS sequence"/>
</dbReference>
<keyword evidence="11" id="KW-0411">Iron-sulfur</keyword>
<evidence type="ECO:0000256" key="6">
    <source>
        <dbReference type="ARBA" id="ARBA00022723"/>
    </source>
</evidence>
<evidence type="ECO:0000256" key="10">
    <source>
        <dbReference type="ARBA" id="ARBA00023004"/>
    </source>
</evidence>
<evidence type="ECO:0000256" key="5">
    <source>
        <dbReference type="ARBA" id="ARBA00022714"/>
    </source>
</evidence>
<comment type="subcellular location">
    <subcellularLocation>
        <location evidence="2">Membrane</location>
    </subcellularLocation>
</comment>
<comment type="catalytic activity">
    <reaction evidence="20">
        <text>cholesterol + NADPH + O2 + H(+) = 7-dehydrocholesterol + NADP(+) + 2 H2O</text>
        <dbReference type="Rhea" id="RHEA:45024"/>
        <dbReference type="ChEBI" id="CHEBI:15377"/>
        <dbReference type="ChEBI" id="CHEBI:15378"/>
        <dbReference type="ChEBI" id="CHEBI:15379"/>
        <dbReference type="ChEBI" id="CHEBI:16113"/>
        <dbReference type="ChEBI" id="CHEBI:17759"/>
        <dbReference type="ChEBI" id="CHEBI:57783"/>
        <dbReference type="ChEBI" id="CHEBI:58349"/>
        <dbReference type="EC" id="1.14.19.21"/>
    </reaction>
    <physiologicalReaction direction="left-to-right" evidence="20">
        <dbReference type="Rhea" id="RHEA:45025"/>
    </physiologicalReaction>
</comment>
<evidence type="ECO:0000256" key="4">
    <source>
        <dbReference type="ARBA" id="ARBA00022692"/>
    </source>
</evidence>
<dbReference type="PROSITE" id="PS51296">
    <property type="entry name" value="RIESKE"/>
    <property type="match status" value="1"/>
</dbReference>
<reference evidence="23" key="1">
    <citation type="journal article" date="2019" name="Int. J. Syst. Evol. Microbiol.">
        <title>The Global Catalogue of Microorganisms (GCM) 10K type strain sequencing project: providing services to taxonomists for standard genome sequencing and annotation.</title>
        <authorList>
            <consortium name="The Broad Institute Genomics Platform"/>
            <consortium name="The Broad Institute Genome Sequencing Center for Infectious Disease"/>
            <person name="Wu L."/>
            <person name="Ma J."/>
        </authorList>
    </citation>
    <scope>NUCLEOTIDE SEQUENCE [LARGE SCALE GENOMIC DNA]</scope>
    <source>
        <strain evidence="23">JCM 17906</strain>
    </source>
</reference>
<dbReference type="Gene3D" id="2.102.10.10">
    <property type="entry name" value="Rieske [2Fe-2S] iron-sulphur domain"/>
    <property type="match status" value="1"/>
</dbReference>
<evidence type="ECO:0000259" key="21">
    <source>
        <dbReference type="PROSITE" id="PS51296"/>
    </source>
</evidence>
<feature type="domain" description="Rieske" evidence="21">
    <location>
        <begin position="18"/>
        <end position="119"/>
    </location>
</feature>
<evidence type="ECO:0000256" key="13">
    <source>
        <dbReference type="ARBA" id="ARBA00023221"/>
    </source>
</evidence>
<accession>A0ABP8RYN5</accession>
<evidence type="ECO:0000256" key="8">
    <source>
        <dbReference type="ARBA" id="ARBA00022989"/>
    </source>
</evidence>
<dbReference type="InterPro" id="IPR017941">
    <property type="entry name" value="Rieske_2Fe-2S"/>
</dbReference>
<keyword evidence="9" id="KW-0560">Oxidoreductase</keyword>
<evidence type="ECO:0000256" key="3">
    <source>
        <dbReference type="ARBA" id="ARBA00004972"/>
    </source>
</evidence>
<dbReference type="InterPro" id="IPR050584">
    <property type="entry name" value="Cholesterol_7-desaturase"/>
</dbReference>
<keyword evidence="13" id="KW-0753">Steroid metabolism</keyword>
<comment type="caution">
    <text evidence="22">The sequence shown here is derived from an EMBL/GenBank/DDBJ whole genome shotgun (WGS) entry which is preliminary data.</text>
</comment>
<comment type="pathway">
    <text evidence="3">Hormone biosynthesis.</text>
</comment>
<keyword evidence="12" id="KW-0472">Membrane</keyword>
<comment type="subunit">
    <text evidence="18">Homotrimer. The two-component system 3-ketosteroid-9-alpha-monooxygenase is composed of an oxygenase component KshA and a reductase component KshB.</text>
</comment>
<dbReference type="PANTHER" id="PTHR21266">
    <property type="entry name" value="IRON-SULFUR DOMAIN CONTAINING PROTEIN"/>
    <property type="match status" value="1"/>
</dbReference>
<evidence type="ECO:0000256" key="7">
    <source>
        <dbReference type="ARBA" id="ARBA00022963"/>
    </source>
</evidence>
<keyword evidence="5" id="KW-0001">2Fe-2S</keyword>
<evidence type="ECO:0000256" key="11">
    <source>
        <dbReference type="ARBA" id="ARBA00023014"/>
    </source>
</evidence>
<name>A0ABP8RYN5_9PSEU</name>
<evidence type="ECO:0000256" key="16">
    <source>
        <dbReference type="ARBA" id="ARBA00026095"/>
    </source>
</evidence>
<dbReference type="Pfam" id="PF19298">
    <property type="entry name" value="KshA_C"/>
    <property type="match status" value="1"/>
</dbReference>
<dbReference type="InterPro" id="IPR036922">
    <property type="entry name" value="Rieske_2Fe-2S_sf"/>
</dbReference>
<evidence type="ECO:0000256" key="20">
    <source>
        <dbReference type="ARBA" id="ARBA00049548"/>
    </source>
</evidence>
<keyword evidence="7" id="KW-0442">Lipid degradation</keyword>
<evidence type="ECO:0000256" key="12">
    <source>
        <dbReference type="ARBA" id="ARBA00023136"/>
    </source>
</evidence>
<dbReference type="Pfam" id="PF00355">
    <property type="entry name" value="Rieske"/>
    <property type="match status" value="1"/>
</dbReference>
<keyword evidence="8" id="KW-1133">Transmembrane helix</keyword>
<keyword evidence="6" id="KW-0479">Metal-binding</keyword>
<keyword evidence="4" id="KW-0812">Transmembrane</keyword>
<organism evidence="22 23">
    <name type="scientific">Pseudonocardia xishanensis</name>
    <dbReference type="NCBI Taxonomy" id="630995"/>
    <lineage>
        <taxon>Bacteria</taxon>
        <taxon>Bacillati</taxon>
        <taxon>Actinomycetota</taxon>
        <taxon>Actinomycetes</taxon>
        <taxon>Pseudonocardiales</taxon>
        <taxon>Pseudonocardiaceae</taxon>
        <taxon>Pseudonocardia</taxon>
    </lineage>
</organism>
<evidence type="ECO:0000256" key="19">
    <source>
        <dbReference type="ARBA" id="ARBA00047853"/>
    </source>
</evidence>
<evidence type="ECO:0000256" key="17">
    <source>
        <dbReference type="ARBA" id="ARBA00030944"/>
    </source>
</evidence>
<comment type="cofactor">
    <cofactor evidence="1">
        <name>Fe cation</name>
        <dbReference type="ChEBI" id="CHEBI:24875"/>
    </cofactor>
</comment>
<gene>
    <name evidence="22" type="ORF">GCM10023175_50060</name>
</gene>
<evidence type="ECO:0000256" key="9">
    <source>
        <dbReference type="ARBA" id="ARBA00023002"/>
    </source>
</evidence>
<dbReference type="Gene3D" id="3.90.380.10">
    <property type="entry name" value="Naphthalene 1,2-dioxygenase Alpha Subunit, Chain A, domain 1"/>
    <property type="match status" value="1"/>
</dbReference>
<dbReference type="InterPro" id="IPR045605">
    <property type="entry name" value="KshA-like_C"/>
</dbReference>
<evidence type="ECO:0000256" key="14">
    <source>
        <dbReference type="ARBA" id="ARBA00025712"/>
    </source>
</evidence>
<keyword evidence="10" id="KW-0408">Iron</keyword>
<comment type="similarity">
    <text evidence="15">Belongs to the cholesterol 7-desaturase family.</text>
</comment>